<dbReference type="EMBL" id="BARV01041012">
    <property type="protein sequence ID" value="GAI47372.1"/>
    <property type="molecule type" value="Genomic_DNA"/>
</dbReference>
<sequence length="44" mass="5252">PPFERLAREVLKRKVNITLISESPTLEQDSLEMKRIFEKLGYEF</sequence>
<reference evidence="1" key="1">
    <citation type="journal article" date="2014" name="Front. Microbiol.">
        <title>High frequency of phylogenetically diverse reductive dehalogenase-homologous genes in deep subseafloor sedimentary metagenomes.</title>
        <authorList>
            <person name="Kawai M."/>
            <person name="Futagami T."/>
            <person name="Toyoda A."/>
            <person name="Takaki Y."/>
            <person name="Nishi S."/>
            <person name="Hori S."/>
            <person name="Arai W."/>
            <person name="Tsubouchi T."/>
            <person name="Morono Y."/>
            <person name="Uchiyama I."/>
            <person name="Ito T."/>
            <person name="Fujiyama A."/>
            <person name="Inagaki F."/>
            <person name="Takami H."/>
        </authorList>
    </citation>
    <scope>NUCLEOTIDE SEQUENCE</scope>
    <source>
        <strain evidence="1">Expedition CK06-06</strain>
    </source>
</reference>
<proteinExistence type="predicted"/>
<name>X1NTI9_9ZZZZ</name>
<comment type="caution">
    <text evidence="1">The sequence shown here is derived from an EMBL/GenBank/DDBJ whole genome shotgun (WGS) entry which is preliminary data.</text>
</comment>
<feature type="non-terminal residue" evidence="1">
    <location>
        <position position="1"/>
    </location>
</feature>
<organism evidence="1">
    <name type="scientific">marine sediment metagenome</name>
    <dbReference type="NCBI Taxonomy" id="412755"/>
    <lineage>
        <taxon>unclassified sequences</taxon>
        <taxon>metagenomes</taxon>
        <taxon>ecological metagenomes</taxon>
    </lineage>
</organism>
<evidence type="ECO:0000313" key="1">
    <source>
        <dbReference type="EMBL" id="GAI47372.1"/>
    </source>
</evidence>
<protein>
    <submittedName>
        <fullName evidence="1">Uncharacterized protein</fullName>
    </submittedName>
</protein>
<dbReference type="AlphaFoldDB" id="X1NTI9"/>
<accession>X1NTI9</accession>
<gene>
    <name evidence="1" type="ORF">S06H3_62273</name>
</gene>